<dbReference type="Proteomes" id="UP001589613">
    <property type="component" value="Unassembled WGS sequence"/>
</dbReference>
<name>A0ABV5V593_9MICO</name>
<evidence type="ECO:0000259" key="2">
    <source>
        <dbReference type="Pfam" id="PF00857"/>
    </source>
</evidence>
<dbReference type="CDD" id="cd00431">
    <property type="entry name" value="cysteine_hydrolases"/>
    <property type="match status" value="1"/>
</dbReference>
<evidence type="ECO:0000313" key="3">
    <source>
        <dbReference type="EMBL" id="MFB9732983.1"/>
    </source>
</evidence>
<dbReference type="InterPro" id="IPR000868">
    <property type="entry name" value="Isochorismatase-like_dom"/>
</dbReference>
<accession>A0ABV5V593</accession>
<evidence type="ECO:0000256" key="1">
    <source>
        <dbReference type="ARBA" id="ARBA00022801"/>
    </source>
</evidence>
<protein>
    <submittedName>
        <fullName evidence="3">Cysteine hydrolase family protein</fullName>
    </submittedName>
</protein>
<keyword evidence="1 3" id="KW-0378">Hydrolase</keyword>
<dbReference type="GO" id="GO:0016787">
    <property type="term" value="F:hydrolase activity"/>
    <property type="evidence" value="ECO:0007669"/>
    <property type="project" value="UniProtKB-KW"/>
</dbReference>
<feature type="domain" description="Isochorismatase-like" evidence="2">
    <location>
        <begin position="11"/>
        <end position="172"/>
    </location>
</feature>
<dbReference type="PANTHER" id="PTHR43540">
    <property type="entry name" value="PEROXYUREIDOACRYLATE/UREIDOACRYLATE AMIDOHYDROLASE-RELATED"/>
    <property type="match status" value="1"/>
</dbReference>
<comment type="caution">
    <text evidence="3">The sequence shown here is derived from an EMBL/GenBank/DDBJ whole genome shotgun (WGS) entry which is preliminary data.</text>
</comment>
<keyword evidence="4" id="KW-1185">Reference proteome</keyword>
<reference evidence="3 4" key="1">
    <citation type="submission" date="2024-09" db="EMBL/GenBank/DDBJ databases">
        <authorList>
            <person name="Sun Q."/>
            <person name="Mori K."/>
        </authorList>
    </citation>
    <scope>NUCLEOTIDE SEQUENCE [LARGE SCALE GENOMIC DNA]</scope>
    <source>
        <strain evidence="3 4">JCM 12763</strain>
    </source>
</reference>
<dbReference type="Gene3D" id="3.40.50.850">
    <property type="entry name" value="Isochorismatase-like"/>
    <property type="match status" value="1"/>
</dbReference>
<dbReference type="RefSeq" id="WP_141338502.1">
    <property type="nucleotide sequence ID" value="NZ_JBHMAX010000023.1"/>
</dbReference>
<sequence length="179" mass="18815">MSTPPGQDAPWLVVVDAQRIFADPASDWAAPRFAETLGPLRRLVAEHAGRTVVTRWVPPVTKQGSWVPYFEQFAFADRPADDPLFDLVPEVAQLGVEHVVSAPTFGKWGPTLAGITGQLAHLVLAGVSTDCCVLSTALAAADAGCTVEVVADACAGSSDGAHERALAAMALYAPQIIVR</sequence>
<dbReference type="Pfam" id="PF00857">
    <property type="entry name" value="Isochorismatase"/>
    <property type="match status" value="1"/>
</dbReference>
<dbReference type="EMBL" id="JBHMAX010000023">
    <property type="protein sequence ID" value="MFB9732983.1"/>
    <property type="molecule type" value="Genomic_DNA"/>
</dbReference>
<evidence type="ECO:0000313" key="4">
    <source>
        <dbReference type="Proteomes" id="UP001589613"/>
    </source>
</evidence>
<gene>
    <name evidence="3" type="ORF">ACFFN0_13110</name>
</gene>
<dbReference type="InterPro" id="IPR050272">
    <property type="entry name" value="Isochorismatase-like_hydrls"/>
</dbReference>
<proteinExistence type="predicted"/>
<organism evidence="3 4">
    <name type="scientific">Ornithinimicrobium kibberense</name>
    <dbReference type="NCBI Taxonomy" id="282060"/>
    <lineage>
        <taxon>Bacteria</taxon>
        <taxon>Bacillati</taxon>
        <taxon>Actinomycetota</taxon>
        <taxon>Actinomycetes</taxon>
        <taxon>Micrococcales</taxon>
        <taxon>Ornithinimicrobiaceae</taxon>
        <taxon>Ornithinimicrobium</taxon>
    </lineage>
</organism>
<dbReference type="SUPFAM" id="SSF52499">
    <property type="entry name" value="Isochorismatase-like hydrolases"/>
    <property type="match status" value="1"/>
</dbReference>
<dbReference type="InterPro" id="IPR036380">
    <property type="entry name" value="Isochorismatase-like_sf"/>
</dbReference>